<dbReference type="EMBL" id="AMCI01005840">
    <property type="protein sequence ID" value="EJW95371.1"/>
    <property type="molecule type" value="Genomic_DNA"/>
</dbReference>
<gene>
    <name evidence="1" type="ORF">EVA_16521</name>
</gene>
<comment type="caution">
    <text evidence="1">The sequence shown here is derived from an EMBL/GenBank/DDBJ whole genome shotgun (WGS) entry which is preliminary data.</text>
</comment>
<accession>J9FKD3</accession>
<proteinExistence type="predicted"/>
<organism evidence="1">
    <name type="scientific">gut metagenome</name>
    <dbReference type="NCBI Taxonomy" id="749906"/>
    <lineage>
        <taxon>unclassified sequences</taxon>
        <taxon>metagenomes</taxon>
        <taxon>organismal metagenomes</taxon>
    </lineage>
</organism>
<protein>
    <submittedName>
        <fullName evidence="1">Uncharacterized protein</fullName>
    </submittedName>
</protein>
<evidence type="ECO:0000313" key="1">
    <source>
        <dbReference type="EMBL" id="EJW95371.1"/>
    </source>
</evidence>
<sequence length="63" mass="7361">MPHEWHDGLTPQFLLPLPLKWESPALPEPPPFRLPKQSLRFLEVHPSYSALLPWEIPILKAAW</sequence>
<dbReference type="AlphaFoldDB" id="J9FKD3"/>
<reference evidence="1" key="1">
    <citation type="journal article" date="2012" name="PLoS ONE">
        <title>Gene sets for utilization of primary and secondary nutrition supplies in the distal gut of endangered iberian lynx.</title>
        <authorList>
            <person name="Alcaide M."/>
            <person name="Messina E."/>
            <person name="Richter M."/>
            <person name="Bargiela R."/>
            <person name="Peplies J."/>
            <person name="Huws S.A."/>
            <person name="Newbold C.J."/>
            <person name="Golyshin P.N."/>
            <person name="Simon M.A."/>
            <person name="Lopez G."/>
            <person name="Yakimov M.M."/>
            <person name="Ferrer M."/>
        </authorList>
    </citation>
    <scope>NUCLEOTIDE SEQUENCE</scope>
</reference>
<name>J9FKD3_9ZZZZ</name>